<reference evidence="3 4" key="1">
    <citation type="submission" date="2020-06" db="EMBL/GenBank/DDBJ databases">
        <title>Draft genome of Uliginosibacterium sp. IMCC34675.</title>
        <authorList>
            <person name="Song J."/>
        </authorList>
    </citation>
    <scope>NUCLEOTIDE SEQUENCE [LARGE SCALE GENOMIC DNA]</scope>
    <source>
        <strain evidence="3 4">IMCC34675</strain>
    </source>
</reference>
<evidence type="ECO:0000313" key="4">
    <source>
        <dbReference type="Proteomes" id="UP000778523"/>
    </source>
</evidence>
<evidence type="ECO:0000256" key="1">
    <source>
        <dbReference type="PROSITE-ProRule" id="PRU00169"/>
    </source>
</evidence>
<protein>
    <submittedName>
        <fullName evidence="3">Response regulator</fullName>
    </submittedName>
</protein>
<gene>
    <name evidence="3" type="ORF">HJ583_014650</name>
</gene>
<dbReference type="Gene3D" id="3.40.50.2300">
    <property type="match status" value="1"/>
</dbReference>
<evidence type="ECO:0000313" key="3">
    <source>
        <dbReference type="EMBL" id="NSL56275.1"/>
    </source>
</evidence>
<comment type="caution">
    <text evidence="3">The sequence shown here is derived from an EMBL/GenBank/DDBJ whole genome shotgun (WGS) entry which is preliminary data.</text>
</comment>
<keyword evidence="4" id="KW-1185">Reference proteome</keyword>
<dbReference type="InterPro" id="IPR001789">
    <property type="entry name" value="Sig_transdc_resp-reg_receiver"/>
</dbReference>
<proteinExistence type="predicted"/>
<name>A0ABX2IQK2_9RHOO</name>
<accession>A0ABX2IQK2</accession>
<dbReference type="SUPFAM" id="SSF52172">
    <property type="entry name" value="CheY-like"/>
    <property type="match status" value="1"/>
</dbReference>
<feature type="domain" description="Response regulatory" evidence="2">
    <location>
        <begin position="58"/>
        <end position="182"/>
    </location>
</feature>
<dbReference type="EMBL" id="JABCSC020000003">
    <property type="protein sequence ID" value="NSL56275.1"/>
    <property type="molecule type" value="Genomic_DNA"/>
</dbReference>
<feature type="modified residue" description="4-aspartylphosphate" evidence="1">
    <location>
        <position position="113"/>
    </location>
</feature>
<dbReference type="PROSITE" id="PS50110">
    <property type="entry name" value="RESPONSE_REGULATORY"/>
    <property type="match status" value="1"/>
</dbReference>
<keyword evidence="1" id="KW-0597">Phosphoprotein</keyword>
<dbReference type="InterPro" id="IPR011006">
    <property type="entry name" value="CheY-like_superfamily"/>
</dbReference>
<evidence type="ECO:0000259" key="2">
    <source>
        <dbReference type="PROSITE" id="PS50110"/>
    </source>
</evidence>
<dbReference type="Proteomes" id="UP000778523">
    <property type="component" value="Unassembled WGS sequence"/>
</dbReference>
<sequence>MSNTSTSDPIRLDWAAHKLRLQADSTEPGAGNAEDDLFSFMEEEAQERPPTQTEAPWVLLIVDDEQQVHEATTLTLRRGRIGDRPFRFLHAHSAAEAREVILAEPHIDLVLLDVMMETRDAGLRLVRELRGPLGRQDLKILIRSGQPGAEHEGSIEQRYAVEGYMQKTQQTFGLMMDVISKILLGADERLDTAN</sequence>
<dbReference type="RefSeq" id="WP_173863645.1">
    <property type="nucleotide sequence ID" value="NZ_JABCSC020000003.1"/>
</dbReference>
<dbReference type="CDD" id="cd00156">
    <property type="entry name" value="REC"/>
    <property type="match status" value="1"/>
</dbReference>
<organism evidence="3 4">
    <name type="scientific">Uliginosibacterium aquaticum</name>
    <dbReference type="NCBI Taxonomy" id="2731212"/>
    <lineage>
        <taxon>Bacteria</taxon>
        <taxon>Pseudomonadati</taxon>
        <taxon>Pseudomonadota</taxon>
        <taxon>Betaproteobacteria</taxon>
        <taxon>Rhodocyclales</taxon>
        <taxon>Zoogloeaceae</taxon>
        <taxon>Uliginosibacterium</taxon>
    </lineage>
</organism>